<protein>
    <submittedName>
        <fullName evidence="2">Uncharacterized protein</fullName>
    </submittedName>
</protein>
<name>A0A6G1D9U2_9ORYZ</name>
<comment type="caution">
    <text evidence="2">The sequence shown here is derived from an EMBL/GenBank/DDBJ whole genome shotgun (WGS) entry which is preliminary data.</text>
</comment>
<dbReference type="EMBL" id="SPHZ02000007">
    <property type="protein sequence ID" value="KAF0909508.1"/>
    <property type="molecule type" value="Genomic_DNA"/>
</dbReference>
<evidence type="ECO:0000313" key="3">
    <source>
        <dbReference type="Proteomes" id="UP000479710"/>
    </source>
</evidence>
<reference evidence="2 3" key="1">
    <citation type="submission" date="2019-11" db="EMBL/GenBank/DDBJ databases">
        <title>Whole genome sequence of Oryza granulata.</title>
        <authorList>
            <person name="Li W."/>
        </authorList>
    </citation>
    <scope>NUCLEOTIDE SEQUENCE [LARGE SCALE GENOMIC DNA]</scope>
    <source>
        <strain evidence="3">cv. Menghai</strain>
        <tissue evidence="2">Leaf</tissue>
    </source>
</reference>
<organism evidence="2 3">
    <name type="scientific">Oryza meyeriana var. granulata</name>
    <dbReference type="NCBI Taxonomy" id="110450"/>
    <lineage>
        <taxon>Eukaryota</taxon>
        <taxon>Viridiplantae</taxon>
        <taxon>Streptophyta</taxon>
        <taxon>Embryophyta</taxon>
        <taxon>Tracheophyta</taxon>
        <taxon>Spermatophyta</taxon>
        <taxon>Magnoliopsida</taxon>
        <taxon>Liliopsida</taxon>
        <taxon>Poales</taxon>
        <taxon>Poaceae</taxon>
        <taxon>BOP clade</taxon>
        <taxon>Oryzoideae</taxon>
        <taxon>Oryzeae</taxon>
        <taxon>Oryzinae</taxon>
        <taxon>Oryza</taxon>
        <taxon>Oryza meyeriana</taxon>
    </lineage>
</organism>
<proteinExistence type="predicted"/>
<dbReference type="Proteomes" id="UP000479710">
    <property type="component" value="Unassembled WGS sequence"/>
</dbReference>
<accession>A0A6G1D9U2</accession>
<gene>
    <name evidence="2" type="ORF">E2562_036721</name>
</gene>
<sequence length="69" mass="7824">MVTAAPQPSPDLKLKAASRREVELVGTSRDVINWRGERRRRWPERGMTAMARDGNDGQRGECSSVGWRK</sequence>
<feature type="region of interest" description="Disordered" evidence="1">
    <location>
        <begin position="49"/>
        <end position="69"/>
    </location>
</feature>
<dbReference type="AlphaFoldDB" id="A0A6G1D9U2"/>
<evidence type="ECO:0000256" key="1">
    <source>
        <dbReference type="SAM" id="MobiDB-lite"/>
    </source>
</evidence>
<evidence type="ECO:0000313" key="2">
    <source>
        <dbReference type="EMBL" id="KAF0909508.1"/>
    </source>
</evidence>
<keyword evidence="3" id="KW-1185">Reference proteome</keyword>